<feature type="region of interest" description="Disordered" evidence="1">
    <location>
        <begin position="480"/>
        <end position="506"/>
    </location>
</feature>
<organism evidence="3 4">
    <name type="scientific">Neoroseomonas eburnea</name>
    <dbReference type="NCBI Taxonomy" id="1346889"/>
    <lineage>
        <taxon>Bacteria</taxon>
        <taxon>Pseudomonadati</taxon>
        <taxon>Pseudomonadota</taxon>
        <taxon>Alphaproteobacteria</taxon>
        <taxon>Acetobacterales</taxon>
        <taxon>Acetobacteraceae</taxon>
        <taxon>Neoroseomonas</taxon>
    </lineage>
</organism>
<dbReference type="PANTHER" id="PTHR30441:SF4">
    <property type="entry name" value="PROTEIN ASMA"/>
    <property type="match status" value="1"/>
</dbReference>
<reference evidence="3" key="2">
    <citation type="journal article" date="2021" name="Syst. Appl. Microbiol.">
        <title>Roseomonas hellenica sp. nov., isolated from roots of wild-growing Alkanna tinctoria.</title>
        <authorList>
            <person name="Rat A."/>
            <person name="Naranjo H.D."/>
            <person name="Lebbe L."/>
            <person name="Cnockaert M."/>
            <person name="Krigas N."/>
            <person name="Grigoriadou K."/>
            <person name="Maloupa E."/>
            <person name="Willems A."/>
        </authorList>
    </citation>
    <scope>NUCLEOTIDE SEQUENCE</scope>
    <source>
        <strain evidence="3">LMG 31228</strain>
    </source>
</reference>
<name>A0A9X9XBV6_9PROT</name>
<evidence type="ECO:0000313" key="4">
    <source>
        <dbReference type="Proteomes" id="UP001138709"/>
    </source>
</evidence>
<dbReference type="InterPro" id="IPR007844">
    <property type="entry name" value="AsmA"/>
</dbReference>
<evidence type="ECO:0000256" key="1">
    <source>
        <dbReference type="SAM" id="MobiDB-lite"/>
    </source>
</evidence>
<dbReference type="EMBL" id="JAAEDL010000010">
    <property type="protein sequence ID" value="MBR0681192.1"/>
    <property type="molecule type" value="Genomic_DNA"/>
</dbReference>
<protein>
    <submittedName>
        <fullName evidence="3">AsmA family protein</fullName>
    </submittedName>
</protein>
<dbReference type="Proteomes" id="UP001138709">
    <property type="component" value="Unassembled WGS sequence"/>
</dbReference>
<dbReference type="AlphaFoldDB" id="A0A9X9XBV6"/>
<dbReference type="InterPro" id="IPR052894">
    <property type="entry name" value="AsmA-related"/>
</dbReference>
<dbReference type="GO" id="GO:0005886">
    <property type="term" value="C:plasma membrane"/>
    <property type="evidence" value="ECO:0007669"/>
    <property type="project" value="TreeGrafter"/>
</dbReference>
<evidence type="ECO:0000259" key="2">
    <source>
        <dbReference type="Pfam" id="PF05170"/>
    </source>
</evidence>
<gene>
    <name evidence="3" type="ORF">GXW74_11915</name>
</gene>
<dbReference type="GO" id="GO:0090313">
    <property type="term" value="P:regulation of protein targeting to membrane"/>
    <property type="evidence" value="ECO:0007669"/>
    <property type="project" value="TreeGrafter"/>
</dbReference>
<reference evidence="3" key="1">
    <citation type="submission" date="2020-01" db="EMBL/GenBank/DDBJ databases">
        <authorList>
            <person name="Rat A."/>
        </authorList>
    </citation>
    <scope>NUCLEOTIDE SEQUENCE</scope>
    <source>
        <strain evidence="3">LMG 31228</strain>
    </source>
</reference>
<proteinExistence type="predicted"/>
<comment type="caution">
    <text evidence="3">The sequence shown here is derived from an EMBL/GenBank/DDBJ whole genome shotgun (WGS) entry which is preliminary data.</text>
</comment>
<feature type="domain" description="AsmA" evidence="2">
    <location>
        <begin position="14"/>
        <end position="179"/>
    </location>
</feature>
<accession>A0A9X9XBV6</accession>
<dbReference type="PANTHER" id="PTHR30441">
    <property type="entry name" value="DUF748 DOMAIN-CONTAINING PROTEIN"/>
    <property type="match status" value="1"/>
</dbReference>
<sequence length="834" mass="85297">MRAVKWMIGLAGGAVLLLGAGMVALVLALDAGALTPRLVAAIEGATGRTAALGAVSLRPGLTPRLTVEGATLANLPGGSRPEMARIRRMEASLAVLPLLRGEVAFRSVTIDGADILLERLADGSENWALTPPARAATPAPAPAPAASTAPRRPIAIGELLLTDSRVTLPDPRLGTVVVERGRIDGFGEGGPVGIAARLALHGAAATLEAETGPLPAPPGAPWPLRGTLSFGANRLSAEGRLGESVVLAATLPEPAALLPLFAALVPDASLPPVLPPIEAALRLGPEFAPSDILLRLGAADLSPLVPGLALARLELRAPALDAAAELTAEGSRNGLAFRAALGLDAPGVLLPGAPEQPVRITGDITAAEAVAKLSGRIERPRSLSGATLELEVAVPDLAAFAPVLPGPPPLRDLRIEARLAAPGRVTGEIRIAPFRVTAPVIQAEGEVTLQPGWPVGLNGRIALARLDLDALMERVAATTQAPARAATHHAPASPPPAPAPAQADGRVIPDIPLPLDVVRAYRGRLDISADHLTVAGTDWRQVRGQLAMADGSARLTSFSAVTPGGPVHGEATLDAAAAPPAVTLNLRSQGPGIDLAALRRARQEATGIEGRAEIRLELSGRGATTRAVAATLTGEAGMAVVEGRLAHAGLLRLGPDLVGLIFPSIPREGLELRCLALRLSAHDGIARTQALMLETSAGRVDGVAAVNLRTEGLAARLMPDVSLLGVRVRAPVGIGGTLAAPRIGVDPGRAVGQMIGDTVANRLWRDPTVEWLRGQVTGSAPAGDCASQLRIARFGADGPVPPPQRVVPGVPRELQGTTQDLLRGLGGLLGGGRR</sequence>
<keyword evidence="4" id="KW-1185">Reference proteome</keyword>
<feature type="compositionally biased region" description="Low complexity" evidence="1">
    <location>
        <begin position="480"/>
        <end position="491"/>
    </location>
</feature>
<evidence type="ECO:0000313" key="3">
    <source>
        <dbReference type="EMBL" id="MBR0681192.1"/>
    </source>
</evidence>
<dbReference type="Pfam" id="PF05170">
    <property type="entry name" value="AsmA"/>
    <property type="match status" value="1"/>
</dbReference>
<dbReference type="RefSeq" id="WP_211846726.1">
    <property type="nucleotide sequence ID" value="NZ_JAAEDL010000010.1"/>
</dbReference>